<reference evidence="10" key="1">
    <citation type="submission" date="2019-01" db="EMBL/GenBank/DDBJ databases">
        <title>Gri0909 isolated from a small marine red alga.</title>
        <authorList>
            <person name="Kim J."/>
            <person name="Jeong S.E."/>
            <person name="Jeon C.O."/>
        </authorList>
    </citation>
    <scope>NUCLEOTIDE SEQUENCE [LARGE SCALE GENOMIC DNA]</scope>
    <source>
        <strain evidence="10">Gri0909</strain>
    </source>
</reference>
<dbReference type="SUPFAM" id="SSF56954">
    <property type="entry name" value="Outer membrane efflux proteins (OEP)"/>
    <property type="match status" value="1"/>
</dbReference>
<dbReference type="GO" id="GO:1990281">
    <property type="term" value="C:efflux pump complex"/>
    <property type="evidence" value="ECO:0007669"/>
    <property type="project" value="TreeGrafter"/>
</dbReference>
<dbReference type="Pfam" id="PF02321">
    <property type="entry name" value="OEP"/>
    <property type="match status" value="2"/>
</dbReference>
<dbReference type="OrthoDB" id="187483at2"/>
<dbReference type="InterPro" id="IPR003423">
    <property type="entry name" value="OMP_efflux"/>
</dbReference>
<feature type="chain" id="PRO_5018644557" evidence="8">
    <location>
        <begin position="19"/>
        <end position="498"/>
    </location>
</feature>
<sequence length="498" mass="54691">MKWIVIRACLIPASLLLAAQAPDTGKSPFWDNFAFERGTRDITLDAAQRMGVFNSLIKDPLDLDIDDAEADIEIAKSNFDPVLTLNSNLADSDQSAFDTETRTKTGSATVSKLFATGTTVSVSQSYTETDTDSLIATSDGESDSLDTTVALNQPLLKNAGTLVNTLARETAKIDLDSAELQKLATLTSNYRDVTTAYWNHWIAFRNLEIAIEQFDLANQQKELAEKLLGAGLVAAVEVLRAEAGIAQRIDAILAAQDNLIITNNALFQLISDEEGAGDLVLLNPVTEPSAEEPTLSISDVSDAAIESSLALKILQNEVDVAALTVRAADWQTLPELDLNLSYTKSKVDKDASLIAVDDSEDWAVGVTLTYPLFERNSHAQLRQARNSNHLARKNVAIQRQGLRKTSENLVSNLFQNYRRLLAARREVDVTRRIYEAELKQFDRGARTSTDVLDVATQLSLALTKQSQAYAQYEISRTEIALLMGQVGDRVRRLLKGQE</sequence>
<proteinExistence type="inferred from homology"/>
<dbReference type="InterPro" id="IPR051906">
    <property type="entry name" value="TolC-like"/>
</dbReference>
<keyword evidence="6" id="KW-0472">Membrane</keyword>
<dbReference type="EMBL" id="SADE01000004">
    <property type="protein sequence ID" value="RVU33964.1"/>
    <property type="molecule type" value="Genomic_DNA"/>
</dbReference>
<evidence type="ECO:0000313" key="9">
    <source>
        <dbReference type="EMBL" id="RVU33964.1"/>
    </source>
</evidence>
<comment type="similarity">
    <text evidence="2">Belongs to the outer membrane factor (OMF) (TC 1.B.17) family.</text>
</comment>
<keyword evidence="5" id="KW-0812">Transmembrane</keyword>
<keyword evidence="10" id="KW-1185">Reference proteome</keyword>
<keyword evidence="4" id="KW-1134">Transmembrane beta strand</keyword>
<keyword evidence="3" id="KW-0813">Transport</keyword>
<evidence type="ECO:0000256" key="3">
    <source>
        <dbReference type="ARBA" id="ARBA00022448"/>
    </source>
</evidence>
<evidence type="ECO:0000256" key="6">
    <source>
        <dbReference type="ARBA" id="ARBA00023136"/>
    </source>
</evidence>
<keyword evidence="7" id="KW-0998">Cell outer membrane</keyword>
<dbReference type="PANTHER" id="PTHR30026">
    <property type="entry name" value="OUTER MEMBRANE PROTEIN TOLC"/>
    <property type="match status" value="1"/>
</dbReference>
<dbReference type="GO" id="GO:0015562">
    <property type="term" value="F:efflux transmembrane transporter activity"/>
    <property type="evidence" value="ECO:0007669"/>
    <property type="project" value="InterPro"/>
</dbReference>
<gene>
    <name evidence="9" type="ORF">EOI86_22835</name>
</gene>
<protein>
    <submittedName>
        <fullName evidence="9">TolC family protein</fullName>
    </submittedName>
</protein>
<dbReference type="PANTHER" id="PTHR30026:SF20">
    <property type="entry name" value="OUTER MEMBRANE PROTEIN TOLC"/>
    <property type="match status" value="1"/>
</dbReference>
<dbReference type="Proteomes" id="UP000287447">
    <property type="component" value="Unassembled WGS sequence"/>
</dbReference>
<evidence type="ECO:0000256" key="1">
    <source>
        <dbReference type="ARBA" id="ARBA00004442"/>
    </source>
</evidence>
<dbReference type="GO" id="GO:0015288">
    <property type="term" value="F:porin activity"/>
    <property type="evidence" value="ECO:0007669"/>
    <property type="project" value="TreeGrafter"/>
</dbReference>
<organism evidence="9 10">
    <name type="scientific">Hwanghaeella grinnelliae</name>
    <dbReference type="NCBI Taxonomy" id="2500179"/>
    <lineage>
        <taxon>Bacteria</taxon>
        <taxon>Pseudomonadati</taxon>
        <taxon>Pseudomonadota</taxon>
        <taxon>Alphaproteobacteria</taxon>
        <taxon>Rhodospirillales</taxon>
        <taxon>Rhodospirillaceae</taxon>
        <taxon>Hwanghaeella</taxon>
    </lineage>
</organism>
<dbReference type="Gene3D" id="1.20.1600.10">
    <property type="entry name" value="Outer membrane efflux proteins (OEP)"/>
    <property type="match status" value="1"/>
</dbReference>
<evidence type="ECO:0000256" key="4">
    <source>
        <dbReference type="ARBA" id="ARBA00022452"/>
    </source>
</evidence>
<name>A0A3S2Z4Z8_9PROT</name>
<evidence type="ECO:0000313" key="10">
    <source>
        <dbReference type="Proteomes" id="UP000287447"/>
    </source>
</evidence>
<feature type="signal peptide" evidence="8">
    <location>
        <begin position="1"/>
        <end position="18"/>
    </location>
</feature>
<keyword evidence="8" id="KW-0732">Signal</keyword>
<evidence type="ECO:0000256" key="5">
    <source>
        <dbReference type="ARBA" id="ARBA00022692"/>
    </source>
</evidence>
<comment type="caution">
    <text evidence="9">The sequence shown here is derived from an EMBL/GenBank/DDBJ whole genome shotgun (WGS) entry which is preliminary data.</text>
</comment>
<evidence type="ECO:0000256" key="7">
    <source>
        <dbReference type="ARBA" id="ARBA00023237"/>
    </source>
</evidence>
<evidence type="ECO:0000256" key="8">
    <source>
        <dbReference type="SAM" id="SignalP"/>
    </source>
</evidence>
<dbReference type="GO" id="GO:0009279">
    <property type="term" value="C:cell outer membrane"/>
    <property type="evidence" value="ECO:0007669"/>
    <property type="project" value="UniProtKB-SubCell"/>
</dbReference>
<dbReference type="RefSeq" id="WP_127767994.1">
    <property type="nucleotide sequence ID" value="NZ_SADE01000004.1"/>
</dbReference>
<accession>A0A3S2Z4Z8</accession>
<evidence type="ECO:0000256" key="2">
    <source>
        <dbReference type="ARBA" id="ARBA00007613"/>
    </source>
</evidence>
<comment type="subcellular location">
    <subcellularLocation>
        <location evidence="1">Cell outer membrane</location>
    </subcellularLocation>
</comment>
<dbReference type="AlphaFoldDB" id="A0A3S2Z4Z8"/>